<dbReference type="Gene3D" id="3.40.50.720">
    <property type="entry name" value="NAD(P)-binding Rossmann-like Domain"/>
    <property type="match status" value="1"/>
</dbReference>
<dbReference type="SUPFAM" id="SSF69572">
    <property type="entry name" value="Activating enzymes of the ubiquitin-like proteins"/>
    <property type="match status" value="1"/>
</dbReference>
<sequence>MNIDKNKFFLRQTLIPEIGGLGQKKWEDASVLIIGLGGLGCPSALQLALAGIGKIGLVDFDIVEVSNLHRQTLFTWNHIGRKKIEVVSEVLIEHAPWIKIETYSEFINSYTNSSMIQSWDIVLDCTDTISSKYAINDFCLEKGIPLVTASVYRTSAQFAIFSGKGNPCYRCLFPNLNQGDTLSCNEGGVLGVQTTLAGNYQASLVLQYLLNPNQIEFDTVYFMEWNPISLYQSKLQEDPDCICQKKPNQTQDAKVKKHEIDYEEWIKLKKDGATVLLDVREMEEVLENPIANVIHFPLSELRNGKKPNLHVDQTIVCICESGVRSLEALTFLNHFPKRYSMLGGRKLFVHRLTEE</sequence>
<dbReference type="PANTHER" id="PTHR10953">
    <property type="entry name" value="UBIQUITIN-ACTIVATING ENZYME E1"/>
    <property type="match status" value="1"/>
</dbReference>
<protein>
    <submittedName>
        <fullName evidence="2">Dinucleotide-utilizing protein</fullName>
    </submittedName>
</protein>
<dbReference type="Gene3D" id="3.40.250.10">
    <property type="entry name" value="Rhodanese-like domain"/>
    <property type="match status" value="1"/>
</dbReference>
<dbReference type="GO" id="GO:0005737">
    <property type="term" value="C:cytoplasm"/>
    <property type="evidence" value="ECO:0007669"/>
    <property type="project" value="TreeGrafter"/>
</dbReference>
<dbReference type="OrthoDB" id="9804286at2"/>
<evidence type="ECO:0000313" key="2">
    <source>
        <dbReference type="EMBL" id="TGL55836.1"/>
    </source>
</evidence>
<evidence type="ECO:0000313" key="3">
    <source>
        <dbReference type="Proteomes" id="UP000297609"/>
    </source>
</evidence>
<feature type="domain" description="Rhodanese" evidence="1">
    <location>
        <begin position="270"/>
        <end position="332"/>
    </location>
</feature>
<reference evidence="2" key="1">
    <citation type="journal article" date="2019" name="PLoS Negl. Trop. Dis.">
        <title>Revisiting the worldwide diversity of Leptospira species in the environment.</title>
        <authorList>
            <person name="Vincent A.T."/>
            <person name="Schiettekatte O."/>
            <person name="Bourhy P."/>
            <person name="Veyrier F.J."/>
            <person name="Picardeau M."/>
        </authorList>
    </citation>
    <scope>NUCLEOTIDE SEQUENCE [LARGE SCALE GENOMIC DNA]</scope>
    <source>
        <strain evidence="2">201702454</strain>
    </source>
</reference>
<dbReference type="Pfam" id="PF00581">
    <property type="entry name" value="Rhodanese"/>
    <property type="match status" value="1"/>
</dbReference>
<dbReference type="SMART" id="SM00450">
    <property type="entry name" value="RHOD"/>
    <property type="match status" value="1"/>
</dbReference>
<dbReference type="InterPro" id="IPR045886">
    <property type="entry name" value="ThiF/MoeB/HesA"/>
</dbReference>
<dbReference type="GO" id="GO:0016779">
    <property type="term" value="F:nucleotidyltransferase activity"/>
    <property type="evidence" value="ECO:0007669"/>
    <property type="project" value="TreeGrafter"/>
</dbReference>
<comment type="caution">
    <text evidence="2">The sequence shown here is derived from an EMBL/GenBank/DDBJ whole genome shotgun (WGS) entry which is preliminary data.</text>
</comment>
<keyword evidence="3" id="KW-1185">Reference proteome</keyword>
<proteinExistence type="predicted"/>
<dbReference type="AlphaFoldDB" id="A0A4R9JWL0"/>
<dbReference type="CDD" id="cd00757">
    <property type="entry name" value="ThiF_MoeB_HesA_family"/>
    <property type="match status" value="1"/>
</dbReference>
<dbReference type="GO" id="GO:0008641">
    <property type="term" value="F:ubiquitin-like modifier activating enzyme activity"/>
    <property type="evidence" value="ECO:0007669"/>
    <property type="project" value="InterPro"/>
</dbReference>
<accession>A0A4R9JWL0</accession>
<dbReference type="RefSeq" id="WP_135617731.1">
    <property type="nucleotide sequence ID" value="NZ_RQGG01000009.1"/>
</dbReference>
<dbReference type="InterPro" id="IPR000594">
    <property type="entry name" value="ThiF_NAD_FAD-bd"/>
</dbReference>
<dbReference type="EMBL" id="RQGG01000009">
    <property type="protein sequence ID" value="TGL55836.1"/>
    <property type="molecule type" value="Genomic_DNA"/>
</dbReference>
<dbReference type="PROSITE" id="PS50206">
    <property type="entry name" value="RHODANESE_3"/>
    <property type="match status" value="1"/>
</dbReference>
<gene>
    <name evidence="2" type="ORF">EHQ59_03365</name>
</gene>
<dbReference type="Proteomes" id="UP000297609">
    <property type="component" value="Unassembled WGS sequence"/>
</dbReference>
<dbReference type="CDD" id="cd00158">
    <property type="entry name" value="RHOD"/>
    <property type="match status" value="1"/>
</dbReference>
<dbReference type="InterPro" id="IPR035985">
    <property type="entry name" value="Ubiquitin-activating_enz"/>
</dbReference>
<dbReference type="GO" id="GO:0004792">
    <property type="term" value="F:thiosulfate-cyanide sulfurtransferase activity"/>
    <property type="evidence" value="ECO:0007669"/>
    <property type="project" value="TreeGrafter"/>
</dbReference>
<dbReference type="Pfam" id="PF00899">
    <property type="entry name" value="ThiF"/>
    <property type="match status" value="1"/>
</dbReference>
<dbReference type="InterPro" id="IPR001763">
    <property type="entry name" value="Rhodanese-like_dom"/>
</dbReference>
<organism evidence="2 3">
    <name type="scientific">Leptospira kemamanensis</name>
    <dbReference type="NCBI Taxonomy" id="2484942"/>
    <lineage>
        <taxon>Bacteria</taxon>
        <taxon>Pseudomonadati</taxon>
        <taxon>Spirochaetota</taxon>
        <taxon>Spirochaetia</taxon>
        <taxon>Leptospirales</taxon>
        <taxon>Leptospiraceae</taxon>
        <taxon>Leptospira</taxon>
    </lineage>
</organism>
<dbReference type="InterPro" id="IPR036873">
    <property type="entry name" value="Rhodanese-like_dom_sf"/>
</dbReference>
<dbReference type="PANTHER" id="PTHR10953:SF102">
    <property type="entry name" value="ADENYLYLTRANSFERASE AND SULFURTRANSFERASE MOCS3"/>
    <property type="match status" value="1"/>
</dbReference>
<name>A0A4R9JWL0_9LEPT</name>
<evidence type="ECO:0000259" key="1">
    <source>
        <dbReference type="PROSITE" id="PS50206"/>
    </source>
</evidence>